<protein>
    <submittedName>
        <fullName evidence="1">Phage tail protein</fullName>
    </submittedName>
</protein>
<evidence type="ECO:0000313" key="1">
    <source>
        <dbReference type="EMBL" id="MDY0882316.1"/>
    </source>
</evidence>
<proteinExistence type="predicted"/>
<reference evidence="1 2" key="1">
    <citation type="journal article" date="2016" name="Antonie Van Leeuwenhoek">
        <title>Dongia soli sp. nov., isolated from soil from Dokdo, Korea.</title>
        <authorList>
            <person name="Kim D.U."/>
            <person name="Lee H."/>
            <person name="Kim H."/>
            <person name="Kim S.G."/>
            <person name="Ka J.O."/>
        </authorList>
    </citation>
    <scope>NUCLEOTIDE SEQUENCE [LARGE SCALE GENOMIC DNA]</scope>
    <source>
        <strain evidence="1 2">D78</strain>
    </source>
</reference>
<dbReference type="Proteomes" id="UP001279642">
    <property type="component" value="Unassembled WGS sequence"/>
</dbReference>
<evidence type="ECO:0000313" key="2">
    <source>
        <dbReference type="Proteomes" id="UP001279642"/>
    </source>
</evidence>
<organism evidence="1 2">
    <name type="scientific">Dongia soli</name>
    <dbReference type="NCBI Taxonomy" id="600628"/>
    <lineage>
        <taxon>Bacteria</taxon>
        <taxon>Pseudomonadati</taxon>
        <taxon>Pseudomonadota</taxon>
        <taxon>Alphaproteobacteria</taxon>
        <taxon>Rhodospirillales</taxon>
        <taxon>Dongiaceae</taxon>
        <taxon>Dongia</taxon>
    </lineage>
</organism>
<comment type="caution">
    <text evidence="1">The sequence shown here is derived from an EMBL/GenBank/DDBJ whole genome shotgun (WGS) entry which is preliminary data.</text>
</comment>
<dbReference type="Pfam" id="PF10076">
    <property type="entry name" value="Phage_Mu_Gp48"/>
    <property type="match status" value="1"/>
</dbReference>
<dbReference type="InterPro" id="IPR018755">
    <property type="entry name" value="Phage_Mu_Gp48"/>
</dbReference>
<dbReference type="RefSeq" id="WP_320507341.1">
    <property type="nucleotide sequence ID" value="NZ_JAXCLW010000001.1"/>
</dbReference>
<dbReference type="EMBL" id="JAXCLW010000001">
    <property type="protein sequence ID" value="MDY0882316.1"/>
    <property type="molecule type" value="Genomic_DNA"/>
</dbReference>
<name>A0ABU5E7N2_9PROT</name>
<gene>
    <name evidence="1" type="ORF">SMD27_05650</name>
</gene>
<keyword evidence="2" id="KW-1185">Reference proteome</keyword>
<sequence length="204" mass="22704">MAETIDPLCGLTNEDFGQLALDLLPQGFAWPRDEDTVLWSYWMAATAELRRHHDRSCDLLERESFPCASQEMLGDWERSLGLPDACTPAGLSIRDRQIALCLKLAERGLQTPAFFIHIAAVVGFEIEVIEHFPPRAGIVRAGCFRAAICPYWWSVRVLNQTVRRAAAGCFVAGAPVCELPNLDLLRCVIRRAAPAHTIVTFEIA</sequence>
<accession>A0ABU5E7N2</accession>